<feature type="compositionally biased region" description="Basic and acidic residues" evidence="1">
    <location>
        <begin position="22"/>
        <end position="42"/>
    </location>
</feature>
<accession>A0AAV3QLX9</accession>
<dbReference type="AlphaFoldDB" id="A0AAV3QLX9"/>
<name>A0AAV3QLX9_LITER</name>
<gene>
    <name evidence="2" type="ORF">LIER_19850</name>
</gene>
<evidence type="ECO:0000313" key="2">
    <source>
        <dbReference type="EMBL" id="GAA0164143.1"/>
    </source>
</evidence>
<reference evidence="2 3" key="1">
    <citation type="submission" date="2024-01" db="EMBL/GenBank/DDBJ databases">
        <title>The complete chloroplast genome sequence of Lithospermum erythrorhizon: insights into the phylogenetic relationship among Boraginaceae species and the maternal lineages of purple gromwells.</title>
        <authorList>
            <person name="Okada T."/>
            <person name="Watanabe K."/>
        </authorList>
    </citation>
    <scope>NUCLEOTIDE SEQUENCE [LARGE SCALE GENOMIC DNA]</scope>
</reference>
<keyword evidence="3" id="KW-1185">Reference proteome</keyword>
<dbReference type="EMBL" id="BAABME010004965">
    <property type="protein sequence ID" value="GAA0164143.1"/>
    <property type="molecule type" value="Genomic_DNA"/>
</dbReference>
<comment type="caution">
    <text evidence="2">The sequence shown here is derived from an EMBL/GenBank/DDBJ whole genome shotgun (WGS) entry which is preliminary data.</text>
</comment>
<evidence type="ECO:0000256" key="1">
    <source>
        <dbReference type="SAM" id="MobiDB-lite"/>
    </source>
</evidence>
<evidence type="ECO:0000313" key="3">
    <source>
        <dbReference type="Proteomes" id="UP001454036"/>
    </source>
</evidence>
<organism evidence="2 3">
    <name type="scientific">Lithospermum erythrorhizon</name>
    <name type="common">Purple gromwell</name>
    <name type="synonym">Lithospermum officinale var. erythrorhizon</name>
    <dbReference type="NCBI Taxonomy" id="34254"/>
    <lineage>
        <taxon>Eukaryota</taxon>
        <taxon>Viridiplantae</taxon>
        <taxon>Streptophyta</taxon>
        <taxon>Embryophyta</taxon>
        <taxon>Tracheophyta</taxon>
        <taxon>Spermatophyta</taxon>
        <taxon>Magnoliopsida</taxon>
        <taxon>eudicotyledons</taxon>
        <taxon>Gunneridae</taxon>
        <taxon>Pentapetalae</taxon>
        <taxon>asterids</taxon>
        <taxon>lamiids</taxon>
        <taxon>Boraginales</taxon>
        <taxon>Boraginaceae</taxon>
        <taxon>Boraginoideae</taxon>
        <taxon>Lithospermeae</taxon>
        <taxon>Lithospermum</taxon>
    </lineage>
</organism>
<protein>
    <submittedName>
        <fullName evidence="2">Uncharacterized protein</fullName>
    </submittedName>
</protein>
<dbReference type="Proteomes" id="UP001454036">
    <property type="component" value="Unassembled WGS sequence"/>
</dbReference>
<feature type="compositionally biased region" description="Polar residues" evidence="1">
    <location>
        <begin position="1"/>
        <end position="21"/>
    </location>
</feature>
<feature type="region of interest" description="Disordered" evidence="1">
    <location>
        <begin position="1"/>
        <end position="43"/>
    </location>
</feature>
<proteinExistence type="predicted"/>
<sequence length="73" mass="7916">MELTIAANNGEGSTTPATASSRAKDEVKKPRDTSRVEKKESHVVTSKSTEFSFKTKRTEGGLDLGDEKCLSLK</sequence>